<evidence type="ECO:0000313" key="3">
    <source>
        <dbReference type="Proteomes" id="UP001320972"/>
    </source>
</evidence>
<dbReference type="AlphaFoldDB" id="A0AAP3E2X0"/>
<protein>
    <recommendedName>
        <fullName evidence="5">Small CPxCG-related zinc finger protein</fullName>
    </recommendedName>
</protein>
<organism evidence="1 4">
    <name type="scientific">Natronoglomus mannanivorans</name>
    <dbReference type="NCBI Taxonomy" id="2979990"/>
    <lineage>
        <taxon>Archaea</taxon>
        <taxon>Methanobacteriati</taxon>
        <taxon>Methanobacteriota</taxon>
        <taxon>Stenosarchaea group</taxon>
        <taxon>Halobacteria</taxon>
        <taxon>Halobacteriales</taxon>
        <taxon>Natrialbaceae</taxon>
        <taxon>Natronoglomus</taxon>
    </lineage>
</organism>
<evidence type="ECO:0000313" key="4">
    <source>
        <dbReference type="Proteomes" id="UP001321018"/>
    </source>
</evidence>
<name>A0AAP3E2X0_9EURY</name>
<proteinExistence type="predicted"/>
<dbReference type="RefSeq" id="WP_338004662.1">
    <property type="nucleotide sequence ID" value="NZ_JAOPKA010000011.1"/>
</dbReference>
<dbReference type="Proteomes" id="UP001321018">
    <property type="component" value="Unassembled WGS sequence"/>
</dbReference>
<reference evidence="1 3" key="1">
    <citation type="submission" date="2022-09" db="EMBL/GenBank/DDBJ databases">
        <title>Enrichment on poylsaccharides allowed isolation of novel metabolic and taxonomic groups of Haloarchaea.</title>
        <authorList>
            <person name="Sorokin D.Y."/>
            <person name="Elcheninov A.G."/>
            <person name="Khizhniak T.V."/>
            <person name="Kolganova T.V."/>
            <person name="Kublanov I.V."/>
        </authorList>
    </citation>
    <scope>NUCLEOTIDE SEQUENCE</scope>
    <source>
        <strain evidence="2 3">AArc-m2/3/4</strain>
        <strain evidence="1">AArc-xg1-1</strain>
    </source>
</reference>
<gene>
    <name evidence="2" type="ORF">OB955_09000</name>
    <name evidence="1" type="ORF">OB960_15790</name>
</gene>
<comment type="caution">
    <text evidence="1">The sequence shown here is derived from an EMBL/GenBank/DDBJ whole genome shotgun (WGS) entry which is preliminary data.</text>
</comment>
<evidence type="ECO:0008006" key="5">
    <source>
        <dbReference type="Google" id="ProtNLM"/>
    </source>
</evidence>
<evidence type="ECO:0000313" key="1">
    <source>
        <dbReference type="EMBL" id="MCU4742850.1"/>
    </source>
</evidence>
<dbReference type="Proteomes" id="UP001320972">
    <property type="component" value="Unassembled WGS sequence"/>
</dbReference>
<keyword evidence="3" id="KW-1185">Reference proteome</keyword>
<dbReference type="EMBL" id="JAOPKA010000011">
    <property type="protein sequence ID" value="MCU4742850.1"/>
    <property type="molecule type" value="Genomic_DNA"/>
</dbReference>
<sequence>MASNTTSSSLEQSRCLNCGFEAASGGDDWITIDVPGVGRMTQCPECQSTNVITGRK</sequence>
<evidence type="ECO:0000313" key="2">
    <source>
        <dbReference type="EMBL" id="MCU4972878.1"/>
    </source>
</evidence>
<dbReference type="EMBL" id="JAOPKB010000004">
    <property type="protein sequence ID" value="MCU4972878.1"/>
    <property type="molecule type" value="Genomic_DNA"/>
</dbReference>
<accession>A0AAP3E2X0</accession>